<keyword evidence="5" id="KW-0539">Nucleus</keyword>
<dbReference type="GO" id="GO:0005634">
    <property type="term" value="C:nucleus"/>
    <property type="evidence" value="ECO:0007669"/>
    <property type="project" value="UniProtKB-SubCell"/>
</dbReference>
<gene>
    <name evidence="8" type="ORF">L1049_027277</name>
</gene>
<proteinExistence type="predicted"/>
<dbReference type="Pfam" id="PF00319">
    <property type="entry name" value="SRF-TF"/>
    <property type="match status" value="1"/>
</dbReference>
<comment type="subcellular location">
    <subcellularLocation>
        <location evidence="1">Nucleus</location>
    </subcellularLocation>
</comment>
<protein>
    <recommendedName>
        <fullName evidence="7">MADS-box domain-containing protein</fullName>
    </recommendedName>
</protein>
<evidence type="ECO:0000256" key="1">
    <source>
        <dbReference type="ARBA" id="ARBA00004123"/>
    </source>
</evidence>
<keyword evidence="4" id="KW-0804">Transcription</keyword>
<dbReference type="AlphaFoldDB" id="A0AAP0N8P6"/>
<dbReference type="EMBL" id="JBBPBK010000075">
    <property type="protein sequence ID" value="KAK9266739.1"/>
    <property type="molecule type" value="Genomic_DNA"/>
</dbReference>
<sequence>MRFATNQNLPHRPKTEEHVLKSGQRIDTSTNHNPQVQVQIMRKSKGRQKIEMTKMSKESNLLVTFSKHRSGIFKKAGELFTFCGVEVAIIVFLSGKKVFSFGHPCVELAKMSKERKKVFSFCYPNGHNVKRKVKVAIIVFSSGKKVFSFGHPCVETIIDRFFTRSPLINSSIEHHLVEAHSLTCNSPKCLTNWKQRRSKEEECGLLKQVRKASQTQC</sequence>
<dbReference type="PROSITE" id="PS50066">
    <property type="entry name" value="MADS_BOX_2"/>
    <property type="match status" value="1"/>
</dbReference>
<dbReference type="PANTHER" id="PTHR11945">
    <property type="entry name" value="MADS BOX PROTEIN"/>
    <property type="match status" value="1"/>
</dbReference>
<feature type="region of interest" description="Disordered" evidence="6">
    <location>
        <begin position="1"/>
        <end position="30"/>
    </location>
</feature>
<dbReference type="GO" id="GO:0000978">
    <property type="term" value="F:RNA polymerase II cis-regulatory region sequence-specific DNA binding"/>
    <property type="evidence" value="ECO:0007669"/>
    <property type="project" value="TreeGrafter"/>
</dbReference>
<evidence type="ECO:0000313" key="8">
    <source>
        <dbReference type="EMBL" id="KAK9266739.1"/>
    </source>
</evidence>
<dbReference type="Gene3D" id="3.40.1810.10">
    <property type="entry name" value="Transcription factor, MADS-box"/>
    <property type="match status" value="2"/>
</dbReference>
<dbReference type="PANTHER" id="PTHR11945:SF776">
    <property type="entry name" value="AGAMOUS-LIKE 50-RELATED"/>
    <property type="match status" value="1"/>
</dbReference>
<accession>A0AAP0N8P6</accession>
<dbReference type="SMART" id="SM00432">
    <property type="entry name" value="MADS"/>
    <property type="match status" value="1"/>
</dbReference>
<evidence type="ECO:0000256" key="3">
    <source>
        <dbReference type="ARBA" id="ARBA00023125"/>
    </source>
</evidence>
<evidence type="ECO:0000256" key="5">
    <source>
        <dbReference type="ARBA" id="ARBA00023242"/>
    </source>
</evidence>
<organism evidence="8 9">
    <name type="scientific">Liquidambar formosana</name>
    <name type="common">Formosan gum</name>
    <dbReference type="NCBI Taxonomy" id="63359"/>
    <lineage>
        <taxon>Eukaryota</taxon>
        <taxon>Viridiplantae</taxon>
        <taxon>Streptophyta</taxon>
        <taxon>Embryophyta</taxon>
        <taxon>Tracheophyta</taxon>
        <taxon>Spermatophyta</taxon>
        <taxon>Magnoliopsida</taxon>
        <taxon>eudicotyledons</taxon>
        <taxon>Gunneridae</taxon>
        <taxon>Pentapetalae</taxon>
        <taxon>Saxifragales</taxon>
        <taxon>Altingiaceae</taxon>
        <taxon>Liquidambar</taxon>
    </lineage>
</organism>
<dbReference type="Proteomes" id="UP001415857">
    <property type="component" value="Unassembled WGS sequence"/>
</dbReference>
<dbReference type="InterPro" id="IPR002100">
    <property type="entry name" value="TF_MADSbox"/>
</dbReference>
<evidence type="ECO:0000256" key="6">
    <source>
        <dbReference type="SAM" id="MobiDB-lite"/>
    </source>
</evidence>
<keyword evidence="9" id="KW-1185">Reference proteome</keyword>
<keyword evidence="3" id="KW-0238">DNA-binding</keyword>
<reference evidence="8 9" key="1">
    <citation type="journal article" date="2024" name="Plant J.">
        <title>Genome sequences and population genomics reveal climatic adaptation and genomic divergence between two closely related sweetgum species.</title>
        <authorList>
            <person name="Xu W.Q."/>
            <person name="Ren C.Q."/>
            <person name="Zhang X.Y."/>
            <person name="Comes H.P."/>
            <person name="Liu X.H."/>
            <person name="Li Y.G."/>
            <person name="Kettle C.J."/>
            <person name="Jalonen R."/>
            <person name="Gaisberger H."/>
            <person name="Ma Y.Z."/>
            <person name="Qiu Y.X."/>
        </authorList>
    </citation>
    <scope>NUCLEOTIDE SEQUENCE [LARGE SCALE GENOMIC DNA]</scope>
    <source>
        <strain evidence="8">Hangzhou</strain>
    </source>
</reference>
<evidence type="ECO:0000259" key="7">
    <source>
        <dbReference type="PROSITE" id="PS50066"/>
    </source>
</evidence>
<dbReference type="InterPro" id="IPR036879">
    <property type="entry name" value="TF_MADSbox_sf"/>
</dbReference>
<keyword evidence="2" id="KW-0805">Transcription regulation</keyword>
<evidence type="ECO:0000256" key="4">
    <source>
        <dbReference type="ARBA" id="ARBA00023163"/>
    </source>
</evidence>
<dbReference type="PRINTS" id="PR00404">
    <property type="entry name" value="MADSDOMAIN"/>
</dbReference>
<comment type="caution">
    <text evidence="8">The sequence shown here is derived from an EMBL/GenBank/DDBJ whole genome shotgun (WGS) entry which is preliminary data.</text>
</comment>
<dbReference type="SUPFAM" id="SSF55455">
    <property type="entry name" value="SRF-like"/>
    <property type="match status" value="2"/>
</dbReference>
<dbReference type="GO" id="GO:0000981">
    <property type="term" value="F:DNA-binding transcription factor activity, RNA polymerase II-specific"/>
    <property type="evidence" value="ECO:0007669"/>
    <property type="project" value="TreeGrafter"/>
</dbReference>
<name>A0AAP0N8P6_LIQFO</name>
<dbReference type="GO" id="GO:0046983">
    <property type="term" value="F:protein dimerization activity"/>
    <property type="evidence" value="ECO:0007669"/>
    <property type="project" value="InterPro"/>
</dbReference>
<evidence type="ECO:0000256" key="2">
    <source>
        <dbReference type="ARBA" id="ARBA00023015"/>
    </source>
</evidence>
<feature type="domain" description="MADS-box" evidence="7">
    <location>
        <begin position="45"/>
        <end position="105"/>
    </location>
</feature>
<evidence type="ECO:0000313" key="9">
    <source>
        <dbReference type="Proteomes" id="UP001415857"/>
    </source>
</evidence>